<dbReference type="RefSeq" id="WP_283346097.1">
    <property type="nucleotide sequence ID" value="NZ_JASHIF010000022.1"/>
</dbReference>
<dbReference type="SUPFAM" id="SSF46689">
    <property type="entry name" value="Homeodomain-like"/>
    <property type="match status" value="1"/>
</dbReference>
<dbReference type="Gene3D" id="1.10.10.60">
    <property type="entry name" value="Homeodomain-like"/>
    <property type="match status" value="1"/>
</dbReference>
<accession>A0ABT6YDS1</accession>
<dbReference type="SMART" id="SM00342">
    <property type="entry name" value="HTH_ARAC"/>
    <property type="match status" value="1"/>
</dbReference>
<keyword evidence="6" id="KW-1185">Reference proteome</keyword>
<sequence>MFYQVFSPQPALREFVNNIMIFRLDMPAIGKNPTVVLPPLGEQCLYFYPLESPVSEYLDKEKMIKLSPSILVGPQVNRVKLTMPFHSYTVKVGFQPGGLYRILGIPMNEMVMDESLDSVYFLDKEIQFINEQLCELSNPTDILQLVEGFLLKKAQKLRPVLPVDKVLSLVHQKGGLMKVEDIAENACVSTRQLERLFQQRIGLQPRFFTRITRFAKAWRIKESNPQIKWTTIAYDCGYFDQMHLIRDFKTFCGSSPSVIEDEIKASSFTLGGQL</sequence>
<evidence type="ECO:0000313" key="6">
    <source>
        <dbReference type="Proteomes" id="UP001236507"/>
    </source>
</evidence>
<evidence type="ECO:0000256" key="3">
    <source>
        <dbReference type="ARBA" id="ARBA00023163"/>
    </source>
</evidence>
<reference evidence="5 6" key="1">
    <citation type="submission" date="2023-05" db="EMBL/GenBank/DDBJ databases">
        <title>Novel species of genus Flectobacillus isolated from stream in China.</title>
        <authorList>
            <person name="Lu H."/>
        </authorList>
    </citation>
    <scope>NUCLEOTIDE SEQUENCE [LARGE SCALE GENOMIC DNA]</scope>
    <source>
        <strain evidence="5 6">KCTC 42575</strain>
    </source>
</reference>
<gene>
    <name evidence="5" type="ORF">QM524_21110</name>
</gene>
<dbReference type="Pfam" id="PF12833">
    <property type="entry name" value="HTH_18"/>
    <property type="match status" value="1"/>
</dbReference>
<evidence type="ECO:0000256" key="1">
    <source>
        <dbReference type="ARBA" id="ARBA00023015"/>
    </source>
</evidence>
<dbReference type="PANTHER" id="PTHR46796:SF13">
    <property type="entry name" value="HTH-TYPE TRANSCRIPTIONAL ACTIVATOR RHAS"/>
    <property type="match status" value="1"/>
</dbReference>
<dbReference type="EMBL" id="JASHIF010000022">
    <property type="protein sequence ID" value="MDI9861734.1"/>
    <property type="molecule type" value="Genomic_DNA"/>
</dbReference>
<dbReference type="Proteomes" id="UP001236507">
    <property type="component" value="Unassembled WGS sequence"/>
</dbReference>
<name>A0ABT6YDS1_9BACT</name>
<organism evidence="5 6">
    <name type="scientific">Flectobacillus roseus</name>
    <dbReference type="NCBI Taxonomy" id="502259"/>
    <lineage>
        <taxon>Bacteria</taxon>
        <taxon>Pseudomonadati</taxon>
        <taxon>Bacteroidota</taxon>
        <taxon>Cytophagia</taxon>
        <taxon>Cytophagales</taxon>
        <taxon>Flectobacillaceae</taxon>
        <taxon>Flectobacillus</taxon>
    </lineage>
</organism>
<evidence type="ECO:0000259" key="4">
    <source>
        <dbReference type="PROSITE" id="PS01124"/>
    </source>
</evidence>
<comment type="caution">
    <text evidence="5">The sequence shown here is derived from an EMBL/GenBank/DDBJ whole genome shotgun (WGS) entry which is preliminary data.</text>
</comment>
<dbReference type="InterPro" id="IPR009057">
    <property type="entry name" value="Homeodomain-like_sf"/>
</dbReference>
<keyword evidence="1" id="KW-0805">Transcription regulation</keyword>
<feature type="domain" description="HTH araC/xylS-type" evidence="4">
    <location>
        <begin position="164"/>
        <end position="262"/>
    </location>
</feature>
<keyword evidence="3" id="KW-0804">Transcription</keyword>
<keyword evidence="2" id="KW-0238">DNA-binding</keyword>
<dbReference type="PANTHER" id="PTHR46796">
    <property type="entry name" value="HTH-TYPE TRANSCRIPTIONAL ACTIVATOR RHAS-RELATED"/>
    <property type="match status" value="1"/>
</dbReference>
<dbReference type="InterPro" id="IPR050204">
    <property type="entry name" value="AraC_XylS_family_regulators"/>
</dbReference>
<protein>
    <submittedName>
        <fullName evidence="5">Helix-turn-helix domain-containing protein</fullName>
    </submittedName>
</protein>
<dbReference type="PROSITE" id="PS01124">
    <property type="entry name" value="HTH_ARAC_FAMILY_2"/>
    <property type="match status" value="1"/>
</dbReference>
<evidence type="ECO:0000313" key="5">
    <source>
        <dbReference type="EMBL" id="MDI9861734.1"/>
    </source>
</evidence>
<dbReference type="InterPro" id="IPR018060">
    <property type="entry name" value="HTH_AraC"/>
</dbReference>
<evidence type="ECO:0000256" key="2">
    <source>
        <dbReference type="ARBA" id="ARBA00023125"/>
    </source>
</evidence>
<proteinExistence type="predicted"/>